<sequence>LHTLLQNKYPDLYSSIFPVSLSGDTIARNSDNSLTSSVSQPNHQLDRSSDSLPPPKLSNVEPEQNQCGSHCSTVSVSVELAQRLFECVNVLYSHQTARLRSEVRELSHRIRGLQTNHESACRDWQRVERERDQLRRELSSQIARYEDRLTELHSVIAELRRRLEQAGTNAIPEADEFEEQDELIDDEDANASLPDPHRIRHKLDSNTDQLVSRSRDHESISQVDDVHSDRSSEGGTSVGAINGDLLDTCTFHTRPDRFGNQLDLSSSAGDLTHLSDVLCTCHETGPGKNIFRYGSTSAAIRGWVNDNRHPRRSSRDGGDENSNTEAAADYADINK</sequence>
<feature type="compositionally biased region" description="Basic and acidic residues" evidence="2">
    <location>
        <begin position="213"/>
        <end position="232"/>
    </location>
</feature>
<dbReference type="AlphaFoldDB" id="A0A183ARP9"/>
<accession>A0A183ARP9</accession>
<evidence type="ECO:0000313" key="3">
    <source>
        <dbReference type="WBParaSite" id="ECPE_0000966401-mRNA-1"/>
    </source>
</evidence>
<protein>
    <submittedName>
        <fullName evidence="3">MCC-bdg_PDZ domain-containing protein</fullName>
    </submittedName>
</protein>
<proteinExistence type="predicted"/>
<feature type="region of interest" description="Disordered" evidence="2">
    <location>
        <begin position="305"/>
        <end position="335"/>
    </location>
</feature>
<dbReference type="PANTHER" id="PTHR23347:SF6">
    <property type="entry name" value="FI17904P1"/>
    <property type="match status" value="1"/>
</dbReference>
<evidence type="ECO:0000256" key="2">
    <source>
        <dbReference type="SAM" id="MobiDB-lite"/>
    </source>
</evidence>
<name>A0A183ARP9_9TREM</name>
<feature type="coiled-coil region" evidence="1">
    <location>
        <begin position="96"/>
        <end position="169"/>
    </location>
</feature>
<evidence type="ECO:0000256" key="1">
    <source>
        <dbReference type="SAM" id="Coils"/>
    </source>
</evidence>
<dbReference type="PANTHER" id="PTHR23347">
    <property type="entry name" value="COLORECTAL MUTANT CANCER PROTEIN MCC PROTEIN -RELATED"/>
    <property type="match status" value="1"/>
</dbReference>
<feature type="region of interest" description="Disordered" evidence="2">
    <location>
        <begin position="32"/>
        <end position="68"/>
    </location>
</feature>
<keyword evidence="1" id="KW-0175">Coiled coil</keyword>
<dbReference type="WBParaSite" id="ECPE_0000966401-mRNA-1">
    <property type="protein sequence ID" value="ECPE_0000966401-mRNA-1"/>
    <property type="gene ID" value="ECPE_0000966401"/>
</dbReference>
<reference evidence="3" key="1">
    <citation type="submission" date="2016-06" db="UniProtKB">
        <authorList>
            <consortium name="WormBaseParasite"/>
        </authorList>
    </citation>
    <scope>IDENTIFICATION</scope>
</reference>
<organism evidence="3">
    <name type="scientific">Echinostoma caproni</name>
    <dbReference type="NCBI Taxonomy" id="27848"/>
    <lineage>
        <taxon>Eukaryota</taxon>
        <taxon>Metazoa</taxon>
        <taxon>Spiralia</taxon>
        <taxon>Lophotrochozoa</taxon>
        <taxon>Platyhelminthes</taxon>
        <taxon>Trematoda</taxon>
        <taxon>Digenea</taxon>
        <taxon>Plagiorchiida</taxon>
        <taxon>Echinostomata</taxon>
        <taxon>Echinostomatoidea</taxon>
        <taxon>Echinostomatidae</taxon>
        <taxon>Echinostoma</taxon>
    </lineage>
</organism>
<feature type="region of interest" description="Disordered" evidence="2">
    <location>
        <begin position="188"/>
        <end position="239"/>
    </location>
</feature>
<dbReference type="InterPro" id="IPR040171">
    <property type="entry name" value="USBP1-like"/>
</dbReference>
<feature type="compositionally biased region" description="Polar residues" evidence="2">
    <location>
        <begin position="32"/>
        <end position="43"/>
    </location>
</feature>